<accession>A0A4S2MP99</accession>
<keyword evidence="3" id="KW-1185">Reference proteome</keyword>
<gene>
    <name evidence="2" type="ORF">EX30DRAFT_120373</name>
</gene>
<keyword evidence="1" id="KW-0472">Membrane</keyword>
<keyword evidence="1" id="KW-0812">Transmembrane</keyword>
<dbReference type="EMBL" id="ML220135">
    <property type="protein sequence ID" value="TGZ78982.1"/>
    <property type="molecule type" value="Genomic_DNA"/>
</dbReference>
<reference evidence="2 3" key="1">
    <citation type="submission" date="2019-04" db="EMBL/GenBank/DDBJ databases">
        <title>Comparative genomics and transcriptomics to analyze fruiting body development in filamentous ascomycetes.</title>
        <authorList>
            <consortium name="DOE Joint Genome Institute"/>
            <person name="Lutkenhaus R."/>
            <person name="Traeger S."/>
            <person name="Breuer J."/>
            <person name="Kuo A."/>
            <person name="Lipzen A."/>
            <person name="Pangilinan J."/>
            <person name="Dilworth D."/>
            <person name="Sandor L."/>
            <person name="Poggeler S."/>
            <person name="Barry K."/>
            <person name="Grigoriev I.V."/>
            <person name="Nowrousian M."/>
        </authorList>
    </citation>
    <scope>NUCLEOTIDE SEQUENCE [LARGE SCALE GENOMIC DNA]</scope>
    <source>
        <strain evidence="2 3">CBS 389.68</strain>
    </source>
</reference>
<evidence type="ECO:0000313" key="2">
    <source>
        <dbReference type="EMBL" id="TGZ78982.1"/>
    </source>
</evidence>
<dbReference type="InParanoid" id="A0A4S2MP99"/>
<keyword evidence="1" id="KW-1133">Transmembrane helix</keyword>
<dbReference type="Proteomes" id="UP000298138">
    <property type="component" value="Unassembled WGS sequence"/>
</dbReference>
<dbReference type="AlphaFoldDB" id="A0A4S2MP99"/>
<feature type="transmembrane region" description="Helical" evidence="1">
    <location>
        <begin position="78"/>
        <end position="96"/>
    </location>
</feature>
<evidence type="ECO:0000256" key="1">
    <source>
        <dbReference type="SAM" id="Phobius"/>
    </source>
</evidence>
<name>A0A4S2MP99_9PEZI</name>
<feature type="transmembrane region" description="Helical" evidence="1">
    <location>
        <begin position="12"/>
        <end position="31"/>
    </location>
</feature>
<sequence>MSRSWRHQPPFSPFPPSVFFAVHLHVSIFMWHHSKSAAAIYLFLFPRVFLLFFFLFFWRRTCFSSLPLVLRLVLELLYEFPVYVFLYVLVLFSSLVPRTDAEVVRHSEALDRWVDRMGVMQGRGIDGWTDGHGGFVLAMALGPGALGKMGHMAGGRVCDEYNEPYSLERSGWGVYQIFF</sequence>
<organism evidence="2 3">
    <name type="scientific">Ascodesmis nigricans</name>
    <dbReference type="NCBI Taxonomy" id="341454"/>
    <lineage>
        <taxon>Eukaryota</taxon>
        <taxon>Fungi</taxon>
        <taxon>Dikarya</taxon>
        <taxon>Ascomycota</taxon>
        <taxon>Pezizomycotina</taxon>
        <taxon>Pezizomycetes</taxon>
        <taxon>Pezizales</taxon>
        <taxon>Ascodesmidaceae</taxon>
        <taxon>Ascodesmis</taxon>
    </lineage>
</organism>
<proteinExistence type="predicted"/>
<feature type="transmembrane region" description="Helical" evidence="1">
    <location>
        <begin position="38"/>
        <end position="58"/>
    </location>
</feature>
<evidence type="ECO:0000313" key="3">
    <source>
        <dbReference type="Proteomes" id="UP000298138"/>
    </source>
</evidence>
<protein>
    <submittedName>
        <fullName evidence="2">Uncharacterized protein</fullName>
    </submittedName>
</protein>